<dbReference type="InterPro" id="IPR038656">
    <property type="entry name" value="Peptidase_G1_sf"/>
</dbReference>
<feature type="signal peptide" evidence="2">
    <location>
        <begin position="1"/>
        <end position="18"/>
    </location>
</feature>
<reference evidence="3" key="1">
    <citation type="submission" date="2023-02" db="EMBL/GenBank/DDBJ databases">
        <authorList>
            <person name="Palmer J.M."/>
        </authorList>
    </citation>
    <scope>NUCLEOTIDE SEQUENCE</scope>
    <source>
        <strain evidence="3">FW57</strain>
    </source>
</reference>
<organism evidence="3 4">
    <name type="scientific">Staphylotrichum longicolle</name>
    <dbReference type="NCBI Taxonomy" id="669026"/>
    <lineage>
        <taxon>Eukaryota</taxon>
        <taxon>Fungi</taxon>
        <taxon>Dikarya</taxon>
        <taxon>Ascomycota</taxon>
        <taxon>Pezizomycotina</taxon>
        <taxon>Sordariomycetes</taxon>
        <taxon>Sordariomycetidae</taxon>
        <taxon>Sordariales</taxon>
        <taxon>Chaetomiaceae</taxon>
        <taxon>Staphylotrichum</taxon>
    </lineage>
</organism>
<protein>
    <recommendedName>
        <fullName evidence="5">Concanavalin A-like lectin/glucanase</fullName>
    </recommendedName>
</protein>
<keyword evidence="4" id="KW-1185">Reference proteome</keyword>
<accession>A0AAD4I1C2</accession>
<dbReference type="SUPFAM" id="SSF49899">
    <property type="entry name" value="Concanavalin A-like lectins/glucanases"/>
    <property type="match status" value="1"/>
</dbReference>
<comment type="caution">
    <text evidence="3">The sequence shown here is derived from an EMBL/GenBank/DDBJ whole genome shotgun (WGS) entry which is preliminary data.</text>
</comment>
<keyword evidence="2" id="KW-0732">Signal</keyword>
<dbReference type="AlphaFoldDB" id="A0AAD4I1C2"/>
<evidence type="ECO:0000256" key="2">
    <source>
        <dbReference type="SAM" id="SignalP"/>
    </source>
</evidence>
<dbReference type="Pfam" id="PF01828">
    <property type="entry name" value="Peptidase_A4"/>
    <property type="match status" value="1"/>
</dbReference>
<evidence type="ECO:0000256" key="1">
    <source>
        <dbReference type="PIRSR" id="PIRSR600250-50"/>
    </source>
</evidence>
<dbReference type="PANTHER" id="PTHR37536:SF1">
    <property type="entry name" value="ASPERGILLOPEPSIN, PUTAITVE (AFU_ORTHOLOGUE AFUA_7G01200)"/>
    <property type="match status" value="1"/>
</dbReference>
<dbReference type="Proteomes" id="UP001197093">
    <property type="component" value="Unassembled WGS sequence"/>
</dbReference>
<sequence>MKSTTLFTLLLTTAGGSAATLPVPLPREVPQQQQQQQQHRLALLHTLPTGPSASPSNFRLLAASSASTESTKGGAFLTLPASSSSSSSAITSARGTFRVPAALPPTAGPTAGNPVGVYAASFWVGIDGATAACAATLRAGVDVFYDGSFGGPQRPFAWYQFSPAAGQGQGATAVGFEGLAVAEGDVVRLTLEGTQKEVVVVAENFGANVTGTCVEGLQPVKGSVRKVLAVPEGGAGSGLCGGEAAWVVEDFPLAGLPDFPVALANFTSVTFAGAGVTLGDGTKRGVDGAEVRDVRLQAQGGRLTSCEVVEGKKVKCTRVVGDN</sequence>
<name>A0AAD4I1C2_9PEZI</name>
<dbReference type="CDD" id="cd13426">
    <property type="entry name" value="Peptidase_G1"/>
    <property type="match status" value="1"/>
</dbReference>
<dbReference type="InterPro" id="IPR000250">
    <property type="entry name" value="Peptidase_G1"/>
</dbReference>
<evidence type="ECO:0008006" key="5">
    <source>
        <dbReference type="Google" id="ProtNLM"/>
    </source>
</evidence>
<dbReference type="GO" id="GO:0006508">
    <property type="term" value="P:proteolysis"/>
    <property type="evidence" value="ECO:0007669"/>
    <property type="project" value="InterPro"/>
</dbReference>
<evidence type="ECO:0000313" key="3">
    <source>
        <dbReference type="EMBL" id="KAG7288918.1"/>
    </source>
</evidence>
<feature type="active site" description="Proton acceptor" evidence="1">
    <location>
        <position position="249"/>
    </location>
</feature>
<feature type="chain" id="PRO_5042102165" description="Concanavalin A-like lectin/glucanase" evidence="2">
    <location>
        <begin position="19"/>
        <end position="323"/>
    </location>
</feature>
<dbReference type="EMBL" id="JAHCVI010000002">
    <property type="protein sequence ID" value="KAG7288918.1"/>
    <property type="molecule type" value="Genomic_DNA"/>
</dbReference>
<dbReference type="PANTHER" id="PTHR37536">
    <property type="entry name" value="PUTATIVE (AFU_ORTHOLOGUE AFUA_3G02970)-RELATED"/>
    <property type="match status" value="1"/>
</dbReference>
<dbReference type="GO" id="GO:0070007">
    <property type="term" value="F:glutamic-type endopeptidase activity"/>
    <property type="evidence" value="ECO:0007669"/>
    <property type="project" value="InterPro"/>
</dbReference>
<evidence type="ECO:0000313" key="4">
    <source>
        <dbReference type="Proteomes" id="UP001197093"/>
    </source>
</evidence>
<proteinExistence type="predicted"/>
<gene>
    <name evidence="3" type="ORF">NEMBOFW57_005278</name>
</gene>
<dbReference type="Gene3D" id="2.60.120.700">
    <property type="entry name" value="Peptidase G1"/>
    <property type="match status" value="1"/>
</dbReference>
<dbReference type="InterPro" id="IPR013320">
    <property type="entry name" value="ConA-like_dom_sf"/>
</dbReference>